<proteinExistence type="predicted"/>
<keyword evidence="2" id="KW-1185">Reference proteome</keyword>
<dbReference type="AlphaFoldDB" id="A0A409XS72"/>
<evidence type="ECO:0000313" key="1">
    <source>
        <dbReference type="EMBL" id="PPQ93554.1"/>
    </source>
</evidence>
<dbReference type="OrthoDB" id="3254719at2759"/>
<accession>A0A409XS72</accession>
<sequence length="143" mass="15806">MTVFLKGYRLDMFKISKTVPLEPNSRPDDWVIPIVDTIPRDAYKRVQNGYESDNSLNVMIVLEDGVDEQELMRSPVTSSDKTLVDIGCTICTPGIWPSFDSSIMAKSVVLEDPKASVTASSGMYYSRCDSGFRPSGPSCPRAD</sequence>
<name>A0A409XS72_PSICY</name>
<protein>
    <submittedName>
        <fullName evidence="1">Uncharacterized protein</fullName>
    </submittedName>
</protein>
<dbReference type="Proteomes" id="UP000283269">
    <property type="component" value="Unassembled WGS sequence"/>
</dbReference>
<organism evidence="1 2">
    <name type="scientific">Psilocybe cyanescens</name>
    <dbReference type="NCBI Taxonomy" id="93625"/>
    <lineage>
        <taxon>Eukaryota</taxon>
        <taxon>Fungi</taxon>
        <taxon>Dikarya</taxon>
        <taxon>Basidiomycota</taxon>
        <taxon>Agaricomycotina</taxon>
        <taxon>Agaricomycetes</taxon>
        <taxon>Agaricomycetidae</taxon>
        <taxon>Agaricales</taxon>
        <taxon>Agaricineae</taxon>
        <taxon>Strophariaceae</taxon>
        <taxon>Psilocybe</taxon>
    </lineage>
</organism>
<dbReference type="EMBL" id="NHYD01000698">
    <property type="protein sequence ID" value="PPQ93554.1"/>
    <property type="molecule type" value="Genomic_DNA"/>
</dbReference>
<dbReference type="InParanoid" id="A0A409XS72"/>
<reference evidence="1 2" key="1">
    <citation type="journal article" date="2018" name="Evol. Lett.">
        <title>Horizontal gene cluster transfer increased hallucinogenic mushroom diversity.</title>
        <authorList>
            <person name="Reynolds H.T."/>
            <person name="Vijayakumar V."/>
            <person name="Gluck-Thaler E."/>
            <person name="Korotkin H.B."/>
            <person name="Matheny P.B."/>
            <person name="Slot J.C."/>
        </authorList>
    </citation>
    <scope>NUCLEOTIDE SEQUENCE [LARGE SCALE GENOMIC DNA]</scope>
    <source>
        <strain evidence="1 2">2631</strain>
    </source>
</reference>
<comment type="caution">
    <text evidence="1">The sequence shown here is derived from an EMBL/GenBank/DDBJ whole genome shotgun (WGS) entry which is preliminary data.</text>
</comment>
<gene>
    <name evidence="1" type="ORF">CVT25_005521</name>
</gene>
<evidence type="ECO:0000313" key="2">
    <source>
        <dbReference type="Proteomes" id="UP000283269"/>
    </source>
</evidence>